<evidence type="ECO:0000256" key="5">
    <source>
        <dbReference type="ARBA" id="ARBA00022691"/>
    </source>
</evidence>
<dbReference type="InterPro" id="IPR002052">
    <property type="entry name" value="DNA_methylase_N6_adenine_CS"/>
</dbReference>
<accession>A0A9X2RC26</accession>
<comment type="catalytic activity">
    <reaction evidence="6">
        <text>a 2'-deoxyadenosine in DNA + S-adenosyl-L-methionine = an N(6)-methyl-2'-deoxyadenosine in DNA + S-adenosyl-L-homocysteine + H(+)</text>
        <dbReference type="Rhea" id="RHEA:15197"/>
        <dbReference type="Rhea" id="RHEA-COMP:12418"/>
        <dbReference type="Rhea" id="RHEA-COMP:12419"/>
        <dbReference type="ChEBI" id="CHEBI:15378"/>
        <dbReference type="ChEBI" id="CHEBI:57856"/>
        <dbReference type="ChEBI" id="CHEBI:59789"/>
        <dbReference type="ChEBI" id="CHEBI:90615"/>
        <dbReference type="ChEBI" id="CHEBI:90616"/>
        <dbReference type="EC" id="2.1.1.72"/>
    </reaction>
</comment>
<evidence type="ECO:0000313" key="9">
    <source>
        <dbReference type="EMBL" id="MCP9290576.1"/>
    </source>
</evidence>
<dbReference type="InterPro" id="IPR029063">
    <property type="entry name" value="SAM-dependent_MTases_sf"/>
</dbReference>
<feature type="domain" description="Type II methyltransferase M.TaqI-like" evidence="7">
    <location>
        <begin position="78"/>
        <end position="198"/>
    </location>
</feature>
<feature type="domain" description="Type II methyltransferase M.Eco57I C-terminal" evidence="8">
    <location>
        <begin position="251"/>
        <end position="505"/>
    </location>
</feature>
<reference evidence="9" key="1">
    <citation type="submission" date="2022-06" db="EMBL/GenBank/DDBJ databases">
        <title>Gracilimonas sp. CAU 1638 isolated from sea sediment.</title>
        <authorList>
            <person name="Kim W."/>
        </authorList>
    </citation>
    <scope>NUCLEOTIDE SEQUENCE</scope>
    <source>
        <strain evidence="9">CAU 1638</strain>
    </source>
</reference>
<dbReference type="Proteomes" id="UP001139125">
    <property type="component" value="Unassembled WGS sequence"/>
</dbReference>
<keyword evidence="10" id="KW-1185">Reference proteome</keyword>
<dbReference type="GO" id="GO:0006304">
    <property type="term" value="P:DNA modification"/>
    <property type="evidence" value="ECO:0007669"/>
    <property type="project" value="InterPro"/>
</dbReference>
<evidence type="ECO:0000256" key="6">
    <source>
        <dbReference type="ARBA" id="ARBA00047942"/>
    </source>
</evidence>
<evidence type="ECO:0000256" key="1">
    <source>
        <dbReference type="ARBA" id="ARBA00006594"/>
    </source>
</evidence>
<evidence type="ECO:0000256" key="3">
    <source>
        <dbReference type="ARBA" id="ARBA00022603"/>
    </source>
</evidence>
<dbReference type="GO" id="GO:0032259">
    <property type="term" value="P:methylation"/>
    <property type="evidence" value="ECO:0007669"/>
    <property type="project" value="UniProtKB-KW"/>
</dbReference>
<dbReference type="Gene3D" id="3.40.50.150">
    <property type="entry name" value="Vaccinia Virus protein VP39"/>
    <property type="match status" value="1"/>
</dbReference>
<dbReference type="PROSITE" id="PS00092">
    <property type="entry name" value="N6_MTASE"/>
    <property type="match status" value="1"/>
</dbReference>
<name>A0A9X2RC26_9BACT</name>
<dbReference type="GO" id="GO:0003676">
    <property type="term" value="F:nucleic acid binding"/>
    <property type="evidence" value="ECO:0007669"/>
    <property type="project" value="InterPro"/>
</dbReference>
<evidence type="ECO:0000256" key="4">
    <source>
        <dbReference type="ARBA" id="ARBA00022679"/>
    </source>
</evidence>
<comment type="caution">
    <text evidence="9">The sequence shown here is derived from an EMBL/GenBank/DDBJ whole genome shotgun (WGS) entry which is preliminary data.</text>
</comment>
<gene>
    <name evidence="9" type="ORF">NM125_03140</name>
</gene>
<dbReference type="InterPro" id="IPR011639">
    <property type="entry name" value="MethylTrfase_TaqI-like_dom"/>
</dbReference>
<dbReference type="EC" id="2.1.1.72" evidence="2"/>
<comment type="similarity">
    <text evidence="1">Belongs to the N(4)/N(6)-methyltransferase family.</text>
</comment>
<organism evidence="9 10">
    <name type="scientific">Gracilimonas sediminicola</name>
    <dbReference type="NCBI Taxonomy" id="2952158"/>
    <lineage>
        <taxon>Bacteria</taxon>
        <taxon>Pseudomonadati</taxon>
        <taxon>Balneolota</taxon>
        <taxon>Balneolia</taxon>
        <taxon>Balneolales</taxon>
        <taxon>Balneolaceae</taxon>
        <taxon>Gracilimonas</taxon>
    </lineage>
</organism>
<protein>
    <recommendedName>
        <fullName evidence="2">site-specific DNA-methyltransferase (adenine-specific)</fullName>
        <ecNumber evidence="2">2.1.1.72</ecNumber>
    </recommendedName>
</protein>
<dbReference type="GO" id="GO:0009007">
    <property type="term" value="F:site-specific DNA-methyltransferase (adenine-specific) activity"/>
    <property type="evidence" value="ECO:0007669"/>
    <property type="project" value="UniProtKB-EC"/>
</dbReference>
<sequence>MQLIKNASEEKLRGGFYTPEEIASFILKWAMNGSDNYSILEPSCGDGVFLKCLLKDSYQFENITAVEFNPSEAEKAAKIELPNKEVINEDFHVFCNETKDKYDLVIGNPPYIRYQYFAEEQQKQAEKIFTKAGLKYSKLTNAWVSFVVGSTLLLKDEGKIAFVVPAELLQVSYAQQLREFLAREYNKINIVSFEKLVFPDIQQEVLLLLCEKNKTDKHRIEHLEVKDASSLAKLDVKRLKSPKKKIDFENNKWTFYFLDQEEIDFLENVASSKKIPKIGDYAKVQVGITTGANSYFTVPLDTVQKYDLHDFAKPMVGRSVQVDSVIFNTVDWNKNREKDVRAHLLVFPPEKQLNGHDGAREYIKKGESDDVHTGYKTSIRDDWFVIPSVKLSDALFIRRNHLFPRLIANQAKAYTTDTMHRVFLDKKTKIKPFVASFYNSLSLAFSEISGRSHGGGVLELMPSETESVLLPYDESHEEFLDKIDSMMRSDASIDSILEFTDKKILHDGYGLSKKEIKLANSIWKKLSNRRLNRKH</sequence>
<dbReference type="EMBL" id="JANDBC010000001">
    <property type="protein sequence ID" value="MCP9290576.1"/>
    <property type="molecule type" value="Genomic_DNA"/>
</dbReference>
<keyword evidence="3 9" id="KW-0489">Methyltransferase</keyword>
<evidence type="ECO:0000256" key="2">
    <source>
        <dbReference type="ARBA" id="ARBA00011900"/>
    </source>
</evidence>
<dbReference type="SUPFAM" id="SSF53335">
    <property type="entry name" value="S-adenosyl-L-methionine-dependent methyltransferases"/>
    <property type="match status" value="1"/>
</dbReference>
<dbReference type="Pfam" id="PF07669">
    <property type="entry name" value="Eco57I"/>
    <property type="match status" value="1"/>
</dbReference>
<proteinExistence type="inferred from homology"/>
<dbReference type="Pfam" id="PF22837">
    <property type="entry name" value="M_Eco57I_C"/>
    <property type="match status" value="1"/>
</dbReference>
<keyword evidence="4" id="KW-0808">Transferase</keyword>
<dbReference type="PANTHER" id="PTHR33841:SF5">
    <property type="entry name" value="DNA METHYLASE (MODIFICATION METHYLASE) (METHYLTRANSFERASE)-RELATED"/>
    <property type="match status" value="1"/>
</dbReference>
<evidence type="ECO:0000259" key="8">
    <source>
        <dbReference type="Pfam" id="PF22837"/>
    </source>
</evidence>
<dbReference type="InterPro" id="IPR054520">
    <property type="entry name" value="M_Eco57I_C"/>
</dbReference>
<dbReference type="RefSeq" id="WP_255132776.1">
    <property type="nucleotide sequence ID" value="NZ_JANDBC010000001.1"/>
</dbReference>
<dbReference type="InterPro" id="IPR050953">
    <property type="entry name" value="N4_N6_ade-DNA_methylase"/>
</dbReference>
<dbReference type="PANTHER" id="PTHR33841">
    <property type="entry name" value="DNA METHYLTRANSFERASE YEEA-RELATED"/>
    <property type="match status" value="1"/>
</dbReference>
<keyword evidence="5" id="KW-0949">S-adenosyl-L-methionine</keyword>
<dbReference type="AlphaFoldDB" id="A0A9X2RC26"/>
<dbReference type="PRINTS" id="PR00507">
    <property type="entry name" value="N12N6MTFRASE"/>
</dbReference>
<evidence type="ECO:0000259" key="7">
    <source>
        <dbReference type="Pfam" id="PF07669"/>
    </source>
</evidence>
<dbReference type="CDD" id="cd02440">
    <property type="entry name" value="AdoMet_MTases"/>
    <property type="match status" value="1"/>
</dbReference>
<evidence type="ECO:0000313" key="10">
    <source>
        <dbReference type="Proteomes" id="UP001139125"/>
    </source>
</evidence>